<feature type="region of interest" description="Disordered" evidence="1">
    <location>
        <begin position="1"/>
        <end position="20"/>
    </location>
</feature>
<accession>A0AAQ3TSQ9</accession>
<proteinExistence type="predicted"/>
<reference evidence="2 3" key="1">
    <citation type="submission" date="2024-02" db="EMBL/GenBank/DDBJ databases">
        <title>High-quality chromosome-scale genome assembly of Pensacola bahiagrass (Paspalum notatum Flugge var. saurae).</title>
        <authorList>
            <person name="Vega J.M."/>
            <person name="Podio M."/>
            <person name="Orjuela J."/>
            <person name="Siena L.A."/>
            <person name="Pessino S.C."/>
            <person name="Combes M.C."/>
            <person name="Mariac C."/>
            <person name="Albertini E."/>
            <person name="Pupilli F."/>
            <person name="Ortiz J.P.A."/>
            <person name="Leblanc O."/>
        </authorList>
    </citation>
    <scope>NUCLEOTIDE SEQUENCE [LARGE SCALE GENOMIC DNA]</scope>
    <source>
        <strain evidence="2">R1</strain>
        <tissue evidence="2">Leaf</tissue>
    </source>
</reference>
<evidence type="ECO:0000313" key="2">
    <source>
        <dbReference type="EMBL" id="WVZ76352.1"/>
    </source>
</evidence>
<protein>
    <submittedName>
        <fullName evidence="2">Uncharacterized protein</fullName>
    </submittedName>
</protein>
<evidence type="ECO:0000256" key="1">
    <source>
        <dbReference type="SAM" id="MobiDB-lite"/>
    </source>
</evidence>
<dbReference type="EMBL" id="CP144749">
    <property type="protein sequence ID" value="WVZ76352.1"/>
    <property type="molecule type" value="Genomic_DNA"/>
</dbReference>
<gene>
    <name evidence="2" type="ORF">U9M48_024334</name>
</gene>
<evidence type="ECO:0000313" key="3">
    <source>
        <dbReference type="Proteomes" id="UP001341281"/>
    </source>
</evidence>
<name>A0AAQ3TSQ9_PASNO</name>
<keyword evidence="3" id="KW-1185">Reference proteome</keyword>
<dbReference type="Proteomes" id="UP001341281">
    <property type="component" value="Chromosome 05"/>
</dbReference>
<organism evidence="2 3">
    <name type="scientific">Paspalum notatum var. saurae</name>
    <dbReference type="NCBI Taxonomy" id="547442"/>
    <lineage>
        <taxon>Eukaryota</taxon>
        <taxon>Viridiplantae</taxon>
        <taxon>Streptophyta</taxon>
        <taxon>Embryophyta</taxon>
        <taxon>Tracheophyta</taxon>
        <taxon>Spermatophyta</taxon>
        <taxon>Magnoliopsida</taxon>
        <taxon>Liliopsida</taxon>
        <taxon>Poales</taxon>
        <taxon>Poaceae</taxon>
        <taxon>PACMAD clade</taxon>
        <taxon>Panicoideae</taxon>
        <taxon>Andropogonodae</taxon>
        <taxon>Paspaleae</taxon>
        <taxon>Paspalinae</taxon>
        <taxon>Paspalum</taxon>
    </lineage>
</organism>
<dbReference type="AlphaFoldDB" id="A0AAQ3TSQ9"/>
<sequence length="86" mass="9999">MASLRFTPAVPRETPPSSHLRWPPFHRWWQIQGKDAALSASRLLCAGASLFYRCGGYWGEINHFLRGLYPEEPECYIEDKIVHFHV</sequence>